<dbReference type="EMBL" id="KZ110705">
    <property type="protein sequence ID" value="OSX55971.1"/>
    <property type="molecule type" value="Genomic_DNA"/>
</dbReference>
<accession>A0A1X6MHS9</accession>
<keyword evidence="2" id="KW-1185">Reference proteome</keyword>
<proteinExistence type="predicted"/>
<organism evidence="1 2">
    <name type="scientific">Postia placenta MAD-698-R-SB12</name>
    <dbReference type="NCBI Taxonomy" id="670580"/>
    <lineage>
        <taxon>Eukaryota</taxon>
        <taxon>Fungi</taxon>
        <taxon>Dikarya</taxon>
        <taxon>Basidiomycota</taxon>
        <taxon>Agaricomycotina</taxon>
        <taxon>Agaricomycetes</taxon>
        <taxon>Polyporales</taxon>
        <taxon>Adustoporiaceae</taxon>
        <taxon>Rhodonia</taxon>
    </lineage>
</organism>
<sequence>MVVNDVLINHGGGGGASGSPCRGRLQGRTLSALGGTEDAAGAEAAVVALRWSNFERSECSSGLSAESAVKAPKEVRWGGHAQALTQGLEGDLLAFDLDRRQFEGGGSWGRQGESASRQIEMQGCFEGRADVVLAGLPCSAGNLPRSIGVSGWGTAAAHNGSHVGWGKDGKEPRLRVREDKYRSLKRRYSEGAHHPTYRRGRSSDRGNTDLEGCWGRLTGSYQSDGQAVRVGPCVLVRAQHADAAPGAVDNDASISGM</sequence>
<name>A0A1X6MHS9_9APHY</name>
<dbReference type="OrthoDB" id="10282243at2759"/>
<reference evidence="1 2" key="1">
    <citation type="submission" date="2017-04" db="EMBL/GenBank/DDBJ databases">
        <title>Genome Sequence of the Model Brown-Rot Fungus Postia placenta SB12.</title>
        <authorList>
            <consortium name="DOE Joint Genome Institute"/>
            <person name="Gaskell J."/>
            <person name="Kersten P."/>
            <person name="Larrondo L.F."/>
            <person name="Canessa P."/>
            <person name="Martinez D."/>
            <person name="Hibbett D."/>
            <person name="Schmoll M."/>
            <person name="Kubicek C.P."/>
            <person name="Martinez A.T."/>
            <person name="Yadav J."/>
            <person name="Master E."/>
            <person name="Magnuson J.K."/>
            <person name="James T."/>
            <person name="Yaver D."/>
            <person name="Berka R."/>
            <person name="Labutti K."/>
            <person name="Lipzen A."/>
            <person name="Aerts A."/>
            <person name="Barry K."/>
            <person name="Henrissat B."/>
            <person name="Blanchette R."/>
            <person name="Grigoriev I."/>
            <person name="Cullen D."/>
        </authorList>
    </citation>
    <scope>NUCLEOTIDE SEQUENCE [LARGE SCALE GENOMIC DNA]</scope>
    <source>
        <strain evidence="1 2">MAD-698-R-SB12</strain>
    </source>
</reference>
<dbReference type="RefSeq" id="XP_024332765.1">
    <property type="nucleotide sequence ID" value="XM_024487702.1"/>
</dbReference>
<dbReference type="Proteomes" id="UP000194127">
    <property type="component" value="Unassembled WGS sequence"/>
</dbReference>
<protein>
    <submittedName>
        <fullName evidence="1">Uncharacterized protein</fullName>
    </submittedName>
</protein>
<dbReference type="GeneID" id="36332651"/>
<evidence type="ECO:0000313" key="1">
    <source>
        <dbReference type="EMBL" id="OSX55971.1"/>
    </source>
</evidence>
<evidence type="ECO:0000313" key="2">
    <source>
        <dbReference type="Proteomes" id="UP000194127"/>
    </source>
</evidence>
<gene>
    <name evidence="1" type="ORF">POSPLADRAFT_1161828</name>
</gene>
<dbReference type="AlphaFoldDB" id="A0A1X6MHS9"/>